<dbReference type="AlphaFoldDB" id="A0A345P6S7"/>
<reference evidence="2 3" key="1">
    <citation type="submission" date="2018-07" db="EMBL/GenBank/DDBJ databases">
        <title>Genome sequencing of Moraxellaceae gen. HYN0046.</title>
        <authorList>
            <person name="Kim M."/>
            <person name="Yi H."/>
        </authorList>
    </citation>
    <scope>NUCLEOTIDE SEQUENCE [LARGE SCALE GENOMIC DNA]</scope>
    <source>
        <strain evidence="2 3">HYN0046</strain>
    </source>
</reference>
<dbReference type="InterPro" id="IPR021607">
    <property type="entry name" value="DUF3224"/>
</dbReference>
<dbReference type="OrthoDB" id="69764at2"/>
<dbReference type="InterPro" id="IPR023159">
    <property type="entry name" value="SO1590-like_sf"/>
</dbReference>
<dbReference type="KEGG" id="mbah:HYN46_09120"/>
<feature type="region of interest" description="Disordered" evidence="1">
    <location>
        <begin position="1"/>
        <end position="25"/>
    </location>
</feature>
<organism evidence="2 3">
    <name type="scientific">Aquirhabdus parva</name>
    <dbReference type="NCBI Taxonomy" id="2283318"/>
    <lineage>
        <taxon>Bacteria</taxon>
        <taxon>Pseudomonadati</taxon>
        <taxon>Pseudomonadota</taxon>
        <taxon>Gammaproteobacteria</taxon>
        <taxon>Moraxellales</taxon>
        <taxon>Moraxellaceae</taxon>
        <taxon>Aquirhabdus</taxon>
    </lineage>
</organism>
<protein>
    <submittedName>
        <fullName evidence="2">DUF3224 family protein</fullName>
    </submittedName>
</protein>
<dbReference type="EMBL" id="CP031222">
    <property type="protein sequence ID" value="AXI02986.1"/>
    <property type="molecule type" value="Genomic_DNA"/>
</dbReference>
<dbReference type="RefSeq" id="WP_114899096.1">
    <property type="nucleotide sequence ID" value="NZ_CP031222.1"/>
</dbReference>
<evidence type="ECO:0000313" key="2">
    <source>
        <dbReference type="EMBL" id="AXI02986.1"/>
    </source>
</evidence>
<sequence length="60" mass="6602">MTDQQATEPFEVKLNPEPISSTADGKALGRMSLDKAFHGDLKTTSQSEIVAPILSQRWND</sequence>
<dbReference type="Gene3D" id="2.40.350.10">
    <property type="entry name" value="SO1590-like"/>
    <property type="match status" value="1"/>
</dbReference>
<dbReference type="Pfam" id="PF11528">
    <property type="entry name" value="DUF3224"/>
    <property type="match status" value="1"/>
</dbReference>
<dbReference type="Proteomes" id="UP000253940">
    <property type="component" value="Chromosome"/>
</dbReference>
<evidence type="ECO:0000256" key="1">
    <source>
        <dbReference type="SAM" id="MobiDB-lite"/>
    </source>
</evidence>
<dbReference type="SUPFAM" id="SSF159238">
    <property type="entry name" value="SO1590-like"/>
    <property type="match status" value="1"/>
</dbReference>
<accession>A0A345P6S7</accession>
<proteinExistence type="predicted"/>
<keyword evidence="3" id="KW-1185">Reference proteome</keyword>
<evidence type="ECO:0000313" key="3">
    <source>
        <dbReference type="Proteomes" id="UP000253940"/>
    </source>
</evidence>
<gene>
    <name evidence="2" type="ORF">HYN46_09120</name>
</gene>
<name>A0A345P6S7_9GAMM</name>